<sequence>MSQSRSARETRLQHEQQQEGIQGEDVEALNPLSVLGSVKILLAGADTTIQKDLQKFEDFVHRTQETINESPFANNNLVRLIAYKVILVVLHKYLVNRSFIKPYKGFVDSVFRGIYTFTTVSLVSKATPSLVDRRVRESYYDITYNIVRVFLKKEYDHDAVVSIVEDIVREYEAQCSALENGEAHEHDSQHRSTILAQCIVNRLFTEYWETQFDVRVFPG</sequence>
<accession>A0A845DLB7</accession>
<dbReference type="AlphaFoldDB" id="A0A845DLB7"/>
<evidence type="ECO:0000256" key="1">
    <source>
        <dbReference type="SAM" id="MobiDB-lite"/>
    </source>
</evidence>
<proteinExistence type="predicted"/>
<name>A0A845DLB7_9BACT</name>
<dbReference type="EMBL" id="VXOY01000010">
    <property type="protein sequence ID" value="MYE38113.1"/>
    <property type="molecule type" value="Genomic_DNA"/>
</dbReference>
<feature type="compositionally biased region" description="Basic and acidic residues" evidence="1">
    <location>
        <begin position="1"/>
        <end position="17"/>
    </location>
</feature>
<evidence type="ECO:0000313" key="3">
    <source>
        <dbReference type="Proteomes" id="UP000449092"/>
    </source>
</evidence>
<evidence type="ECO:0000313" key="2">
    <source>
        <dbReference type="EMBL" id="MYE38113.1"/>
    </source>
</evidence>
<gene>
    <name evidence="2" type="ORF">F4X82_01160</name>
</gene>
<dbReference type="Proteomes" id="UP000449092">
    <property type="component" value="Unassembled WGS sequence"/>
</dbReference>
<comment type="caution">
    <text evidence="2">The sequence shown here is derived from an EMBL/GenBank/DDBJ whole genome shotgun (WGS) entry which is preliminary data.</text>
</comment>
<protein>
    <submittedName>
        <fullName evidence="2">Uncharacterized protein</fullName>
    </submittedName>
</protein>
<feature type="region of interest" description="Disordered" evidence="1">
    <location>
        <begin position="1"/>
        <end position="21"/>
    </location>
</feature>
<reference evidence="2 3" key="1">
    <citation type="submission" date="2019-09" db="EMBL/GenBank/DDBJ databases">
        <title>Characterisation of the sponge microbiome using genome-centric metagenomics.</title>
        <authorList>
            <person name="Engelberts J.P."/>
            <person name="Robbins S.J."/>
            <person name="De Goeij J.M."/>
            <person name="Aranda M."/>
            <person name="Bell S.C."/>
            <person name="Webster N.S."/>
        </authorList>
    </citation>
    <scope>NUCLEOTIDE SEQUENCE [LARGE SCALE GENOMIC DNA]</scope>
    <source>
        <strain evidence="2">SB0662_bin_43</strain>
    </source>
</reference>
<organism evidence="2 3">
    <name type="scientific">Candidatus Spechtbacteria bacterium SB0662_bin_43</name>
    <dbReference type="NCBI Taxonomy" id="2604897"/>
    <lineage>
        <taxon>Bacteria</taxon>
        <taxon>Candidatus Spechtiibacteriota</taxon>
    </lineage>
</organism>